<dbReference type="GO" id="GO:0032259">
    <property type="term" value="P:methylation"/>
    <property type="evidence" value="ECO:0007669"/>
    <property type="project" value="UniProtKB-KW"/>
</dbReference>
<dbReference type="AlphaFoldDB" id="A0A3G8ZLZ4"/>
<evidence type="ECO:0000313" key="5">
    <source>
        <dbReference type="Proteomes" id="UP000268084"/>
    </source>
</evidence>
<dbReference type="Pfam" id="PF13649">
    <property type="entry name" value="Methyltransf_25"/>
    <property type="match status" value="1"/>
</dbReference>
<dbReference type="InterPro" id="IPR041698">
    <property type="entry name" value="Methyltransf_25"/>
</dbReference>
<dbReference type="RefSeq" id="WP_124799281.1">
    <property type="nucleotide sequence ID" value="NZ_CP034170.1"/>
</dbReference>
<keyword evidence="1 4" id="KW-0489">Methyltransferase</keyword>
<organism evidence="4 5">
    <name type="scientific">Nakamurella antarctica</name>
    <dbReference type="NCBI Taxonomy" id="1902245"/>
    <lineage>
        <taxon>Bacteria</taxon>
        <taxon>Bacillati</taxon>
        <taxon>Actinomycetota</taxon>
        <taxon>Actinomycetes</taxon>
        <taxon>Nakamurellales</taxon>
        <taxon>Nakamurellaceae</taxon>
        <taxon>Nakamurella</taxon>
    </lineage>
</organism>
<proteinExistence type="predicted"/>
<name>A0A3G8ZLZ4_9ACTN</name>
<dbReference type="EMBL" id="CP034170">
    <property type="protein sequence ID" value="AZI58372.1"/>
    <property type="molecule type" value="Genomic_DNA"/>
</dbReference>
<evidence type="ECO:0000259" key="3">
    <source>
        <dbReference type="Pfam" id="PF13649"/>
    </source>
</evidence>
<protein>
    <submittedName>
        <fullName evidence="4">Methyltransferase domain-containing protein</fullName>
    </submittedName>
</protein>
<evidence type="ECO:0000313" key="4">
    <source>
        <dbReference type="EMBL" id="AZI58372.1"/>
    </source>
</evidence>
<accession>A0A3G8ZLZ4</accession>
<keyword evidence="2 4" id="KW-0808">Transferase</keyword>
<dbReference type="Proteomes" id="UP000268084">
    <property type="component" value="Chromosome"/>
</dbReference>
<sequence length="209" mass="22325">MGGNRATGYGIVARWYDVASLEWPLYRPPRMAAIELLDLRPGDRVLDLACGTGLNFPLLRAKVGASGLIVGVDSSAKMLATAQRSADRRGDHVTLIHADAAVLRASALAPAPYDAIICSYALSIIDEPLRAWQQAIAALRLGGRAAIVDLGRPTTLLARPLARAACWLGGADPDRKPWLYLPQTTGSTRQQFWAGHVQVAVGPIGKDLP</sequence>
<dbReference type="CDD" id="cd02440">
    <property type="entry name" value="AdoMet_MTases"/>
    <property type="match status" value="1"/>
</dbReference>
<feature type="domain" description="Methyltransferase" evidence="3">
    <location>
        <begin position="45"/>
        <end position="143"/>
    </location>
</feature>
<evidence type="ECO:0000256" key="1">
    <source>
        <dbReference type="ARBA" id="ARBA00022603"/>
    </source>
</evidence>
<dbReference type="KEGG" id="nak:EH165_09690"/>
<dbReference type="GO" id="GO:0008168">
    <property type="term" value="F:methyltransferase activity"/>
    <property type="evidence" value="ECO:0007669"/>
    <property type="project" value="UniProtKB-KW"/>
</dbReference>
<evidence type="ECO:0000256" key="2">
    <source>
        <dbReference type="ARBA" id="ARBA00022679"/>
    </source>
</evidence>
<reference evidence="4 5" key="1">
    <citation type="submission" date="2018-11" db="EMBL/GenBank/DDBJ databases">
        <authorList>
            <person name="Da X."/>
        </authorList>
    </citation>
    <scope>NUCLEOTIDE SEQUENCE [LARGE SCALE GENOMIC DNA]</scope>
    <source>
        <strain evidence="4 5">S14-144</strain>
    </source>
</reference>
<reference evidence="4 5" key="2">
    <citation type="submission" date="2018-12" db="EMBL/GenBank/DDBJ databases">
        <title>Nakamurella antarcticus sp. nov., isolated from Antarctica South Shetland Islands soil.</title>
        <authorList>
            <person name="Peng F."/>
        </authorList>
    </citation>
    <scope>NUCLEOTIDE SEQUENCE [LARGE SCALE GENOMIC DNA]</scope>
    <source>
        <strain evidence="4 5">S14-144</strain>
    </source>
</reference>
<gene>
    <name evidence="4" type="ORF">EH165_09690</name>
</gene>
<dbReference type="PANTHER" id="PTHR43861">
    <property type="entry name" value="TRANS-ACONITATE 2-METHYLTRANSFERASE-RELATED"/>
    <property type="match status" value="1"/>
</dbReference>
<keyword evidence="5" id="KW-1185">Reference proteome</keyword>
<dbReference type="SUPFAM" id="SSF53335">
    <property type="entry name" value="S-adenosyl-L-methionine-dependent methyltransferases"/>
    <property type="match status" value="1"/>
</dbReference>
<dbReference type="PANTHER" id="PTHR43861:SF1">
    <property type="entry name" value="TRANS-ACONITATE 2-METHYLTRANSFERASE"/>
    <property type="match status" value="1"/>
</dbReference>
<dbReference type="InterPro" id="IPR029063">
    <property type="entry name" value="SAM-dependent_MTases_sf"/>
</dbReference>
<dbReference type="Gene3D" id="3.40.50.150">
    <property type="entry name" value="Vaccinia Virus protein VP39"/>
    <property type="match status" value="1"/>
</dbReference>
<dbReference type="OrthoDB" id="5566900at2"/>